<keyword evidence="1" id="KW-0614">Plasmid</keyword>
<dbReference type="RefSeq" id="WP_096427255.1">
    <property type="nucleotide sequence ID" value="NZ_AP015032.1"/>
</dbReference>
<gene>
    <name evidence="1" type="ORF">KF715C_pC1120</name>
</gene>
<evidence type="ECO:0000313" key="2">
    <source>
        <dbReference type="Proteomes" id="UP000218731"/>
    </source>
</evidence>
<dbReference type="AlphaFoldDB" id="A0A1L7NPY9"/>
<name>A0A1L7NPY9_PSEPU</name>
<geneLocation type="plasmid" evidence="2">
    <name>pkf715c dna</name>
</geneLocation>
<sequence>MTVNTKLTAGPLGIFLPVDVLTKVQALAAADSRTVENFIAAAVVEKVTRADRLELMLDTLEQASANQVTITGTEERLESILALAAARGHTHGSPEVSQ</sequence>
<dbReference type="EMBL" id="AP015032">
    <property type="protein sequence ID" value="BAW27545.1"/>
    <property type="molecule type" value="Genomic_DNA"/>
</dbReference>
<evidence type="ECO:0000313" key="1">
    <source>
        <dbReference type="EMBL" id="BAW27545.1"/>
    </source>
</evidence>
<organism evidence="1 2">
    <name type="scientific">Pseudomonas putida</name>
    <name type="common">Arthrobacter siderocapsulatus</name>
    <dbReference type="NCBI Taxonomy" id="303"/>
    <lineage>
        <taxon>Bacteria</taxon>
        <taxon>Pseudomonadati</taxon>
        <taxon>Pseudomonadota</taxon>
        <taxon>Gammaproteobacteria</taxon>
        <taxon>Pseudomonadales</taxon>
        <taxon>Pseudomonadaceae</taxon>
        <taxon>Pseudomonas</taxon>
    </lineage>
</organism>
<proteinExistence type="predicted"/>
<reference evidence="1 2" key="1">
    <citation type="submission" date="2015-11" db="EMBL/GenBank/DDBJ databases">
        <title>Complete genome sequencing of a biphenyl-degrading bacterium, Pseudomonas putida KF715 (=NBRC110667).</title>
        <authorList>
            <person name="Suenaga H."/>
            <person name="Fujihara N."/>
            <person name="Watanabe T."/>
            <person name="Hirose J."/>
            <person name="Kimura N."/>
            <person name="Yamazoe A."/>
            <person name="Hosoyama A."/>
            <person name="Shimodaira J."/>
            <person name="Furukawa K."/>
        </authorList>
    </citation>
    <scope>NUCLEOTIDE SEQUENCE [LARGE SCALE GENOMIC DNA]</scope>
    <source>
        <strain evidence="1 2">KF715</strain>
        <plasmid evidence="2">Plasmid pkf715c dna</plasmid>
    </source>
</reference>
<keyword evidence="1" id="KW-0238">DNA-binding</keyword>
<dbReference type="GO" id="GO:0003677">
    <property type="term" value="F:DNA binding"/>
    <property type="evidence" value="ECO:0007669"/>
    <property type="project" value="UniProtKB-KW"/>
</dbReference>
<dbReference type="Proteomes" id="UP000218731">
    <property type="component" value="Plasmid pKF715C"/>
</dbReference>
<accession>A0A1L7NPY9</accession>
<protein>
    <submittedName>
        <fullName evidence="1">CopG/DNA-binding domain-containing protein</fullName>
    </submittedName>
</protein>